<dbReference type="Proteomes" id="UP000824469">
    <property type="component" value="Unassembled WGS sequence"/>
</dbReference>
<name>A0AA38FP46_TAXCH</name>
<feature type="non-terminal residue" evidence="1">
    <location>
        <position position="1"/>
    </location>
</feature>
<feature type="non-terminal residue" evidence="1">
    <location>
        <position position="74"/>
    </location>
</feature>
<dbReference type="AlphaFoldDB" id="A0AA38FP46"/>
<organism evidence="1 2">
    <name type="scientific">Taxus chinensis</name>
    <name type="common">Chinese yew</name>
    <name type="synonym">Taxus wallichiana var. chinensis</name>
    <dbReference type="NCBI Taxonomy" id="29808"/>
    <lineage>
        <taxon>Eukaryota</taxon>
        <taxon>Viridiplantae</taxon>
        <taxon>Streptophyta</taxon>
        <taxon>Embryophyta</taxon>
        <taxon>Tracheophyta</taxon>
        <taxon>Spermatophyta</taxon>
        <taxon>Pinopsida</taxon>
        <taxon>Pinidae</taxon>
        <taxon>Conifers II</taxon>
        <taxon>Cupressales</taxon>
        <taxon>Taxaceae</taxon>
        <taxon>Taxus</taxon>
    </lineage>
</organism>
<sequence>VVLGNVAESFIHGLISCTKTQVLVLHTIQGYAKLLFGPGCATACTGQALSGMPSVLMWPSENEEDFRPCLGIGM</sequence>
<accession>A0AA38FP46</accession>
<proteinExistence type="predicted"/>
<evidence type="ECO:0000313" key="2">
    <source>
        <dbReference type="Proteomes" id="UP000824469"/>
    </source>
</evidence>
<protein>
    <submittedName>
        <fullName evidence="1">Uncharacterized protein</fullName>
    </submittedName>
</protein>
<dbReference type="EMBL" id="JAHRHJ020000007">
    <property type="protein sequence ID" value="KAH9307876.1"/>
    <property type="molecule type" value="Genomic_DNA"/>
</dbReference>
<keyword evidence="2" id="KW-1185">Reference proteome</keyword>
<evidence type="ECO:0000313" key="1">
    <source>
        <dbReference type="EMBL" id="KAH9307876.1"/>
    </source>
</evidence>
<comment type="caution">
    <text evidence="1">The sequence shown here is derived from an EMBL/GenBank/DDBJ whole genome shotgun (WGS) entry which is preliminary data.</text>
</comment>
<reference evidence="1 2" key="1">
    <citation type="journal article" date="2021" name="Nat. Plants">
        <title>The Taxus genome provides insights into paclitaxel biosynthesis.</title>
        <authorList>
            <person name="Xiong X."/>
            <person name="Gou J."/>
            <person name="Liao Q."/>
            <person name="Li Y."/>
            <person name="Zhou Q."/>
            <person name="Bi G."/>
            <person name="Li C."/>
            <person name="Du R."/>
            <person name="Wang X."/>
            <person name="Sun T."/>
            <person name="Guo L."/>
            <person name="Liang H."/>
            <person name="Lu P."/>
            <person name="Wu Y."/>
            <person name="Zhang Z."/>
            <person name="Ro D.K."/>
            <person name="Shang Y."/>
            <person name="Huang S."/>
            <person name="Yan J."/>
        </authorList>
    </citation>
    <scope>NUCLEOTIDE SEQUENCE [LARGE SCALE GENOMIC DNA]</scope>
    <source>
        <strain evidence="1">Ta-2019</strain>
    </source>
</reference>
<gene>
    <name evidence="1" type="ORF">KI387_035787</name>
</gene>